<gene>
    <name evidence="1" type="ORF">LEP1GSC151_0734</name>
</gene>
<dbReference type="Proteomes" id="UP000011776">
    <property type="component" value="Unassembled WGS sequence"/>
</dbReference>
<protein>
    <submittedName>
        <fullName evidence="1">Uncharacterized protein</fullName>
    </submittedName>
</protein>
<reference evidence="1 2" key="1">
    <citation type="submission" date="2013-02" db="EMBL/GenBank/DDBJ databases">
        <authorList>
            <person name="Harkins D.M."/>
            <person name="Durkin A.S."/>
            <person name="Brinkac L.M."/>
            <person name="Haft D.H."/>
            <person name="Selengut J.D."/>
            <person name="Sanka R."/>
            <person name="DePew J."/>
            <person name="Purushe J."/>
            <person name="Tulsiani S.M."/>
            <person name="Graham G.C."/>
            <person name="Burns M.-A."/>
            <person name="Dohnt M.F."/>
            <person name="Smythe L.D."/>
            <person name="McKay D.B."/>
            <person name="Craig S.B."/>
            <person name="Vinetz J.M."/>
            <person name="Sutton G.G."/>
            <person name="Nierman W.C."/>
            <person name="Fouts D.E."/>
        </authorList>
    </citation>
    <scope>NUCLEOTIDE SEQUENCE [LARGE SCALE GENOMIC DNA]</scope>
    <source>
        <strain evidence="1 2">LT2186</strain>
    </source>
</reference>
<name>M3H979_LEPIR</name>
<evidence type="ECO:0000313" key="2">
    <source>
        <dbReference type="Proteomes" id="UP000011776"/>
    </source>
</evidence>
<dbReference type="EMBL" id="AFME02000328">
    <property type="protein sequence ID" value="EMG09260.1"/>
    <property type="molecule type" value="Genomic_DNA"/>
</dbReference>
<accession>M3H979</accession>
<evidence type="ECO:0000313" key="1">
    <source>
        <dbReference type="EMBL" id="EMG09260.1"/>
    </source>
</evidence>
<comment type="caution">
    <text evidence="1">The sequence shown here is derived from an EMBL/GenBank/DDBJ whole genome shotgun (WGS) entry which is preliminary data.</text>
</comment>
<sequence length="116" mass="13468">MNSTERAFYGSPFWAQKGTFFKCSDKDESFYLQKVYFSDREKFSEPYRTHPKIGKTQHNAFLKLNASLPKGRSAGRVGKLNTTLSMNRVVECKFYTGFVVIPTDLFILRSKYSWVV</sequence>
<dbReference type="BioCyc" id="LINT1001599:G11K9-1117-MONOMER"/>
<dbReference type="AntiFam" id="ANF00049">
    <property type="entry name" value="Contained within insertion sequence ISlin1"/>
</dbReference>
<organism evidence="1 2">
    <name type="scientific">Leptospira interrogans serovar Grippotyphosa str. LT2186</name>
    <dbReference type="NCBI Taxonomy" id="1001599"/>
    <lineage>
        <taxon>Bacteria</taxon>
        <taxon>Pseudomonadati</taxon>
        <taxon>Spirochaetota</taxon>
        <taxon>Spirochaetia</taxon>
        <taxon>Leptospirales</taxon>
        <taxon>Leptospiraceae</taxon>
        <taxon>Leptospira</taxon>
    </lineage>
</organism>
<proteinExistence type="predicted"/>
<dbReference type="AlphaFoldDB" id="M3H979"/>